<evidence type="ECO:0000313" key="2">
    <source>
        <dbReference type="EMBL" id="KAK0462627.1"/>
    </source>
</evidence>
<reference evidence="2" key="1">
    <citation type="submission" date="2023-06" db="EMBL/GenBank/DDBJ databases">
        <authorList>
            <consortium name="Lawrence Berkeley National Laboratory"/>
            <person name="Ahrendt S."/>
            <person name="Sahu N."/>
            <person name="Indic B."/>
            <person name="Wong-Bajracharya J."/>
            <person name="Merenyi Z."/>
            <person name="Ke H.-M."/>
            <person name="Monk M."/>
            <person name="Kocsube S."/>
            <person name="Drula E."/>
            <person name="Lipzen A."/>
            <person name="Balint B."/>
            <person name="Henrissat B."/>
            <person name="Andreopoulos B."/>
            <person name="Martin F.M."/>
            <person name="Harder C.B."/>
            <person name="Rigling D."/>
            <person name="Ford K.L."/>
            <person name="Foster G.D."/>
            <person name="Pangilinan J."/>
            <person name="Papanicolaou A."/>
            <person name="Barry K."/>
            <person name="LaButti K."/>
            <person name="Viragh M."/>
            <person name="Koriabine M."/>
            <person name="Yan M."/>
            <person name="Riley R."/>
            <person name="Champramary S."/>
            <person name="Plett K.L."/>
            <person name="Tsai I.J."/>
            <person name="Slot J."/>
            <person name="Sipos G."/>
            <person name="Plett J."/>
            <person name="Nagy L.G."/>
            <person name="Grigoriev I.V."/>
        </authorList>
    </citation>
    <scope>NUCLEOTIDE SEQUENCE</scope>
    <source>
        <strain evidence="2">CCBAS 213</strain>
    </source>
</reference>
<evidence type="ECO:0000256" key="1">
    <source>
        <dbReference type="SAM" id="MobiDB-lite"/>
    </source>
</evidence>
<dbReference type="EMBL" id="JAUEPS010000009">
    <property type="protein sequence ID" value="KAK0462627.1"/>
    <property type="molecule type" value="Genomic_DNA"/>
</dbReference>
<proteinExistence type="predicted"/>
<dbReference type="Proteomes" id="UP001175211">
    <property type="component" value="Unassembled WGS sequence"/>
</dbReference>
<accession>A0AA39TKS8</accession>
<name>A0AA39TKS8_ARMTA</name>
<comment type="caution">
    <text evidence="2">The sequence shown here is derived from an EMBL/GenBank/DDBJ whole genome shotgun (WGS) entry which is preliminary data.</text>
</comment>
<keyword evidence="3" id="KW-1185">Reference proteome</keyword>
<organism evidence="2 3">
    <name type="scientific">Armillaria tabescens</name>
    <name type="common">Ringless honey mushroom</name>
    <name type="synonym">Agaricus tabescens</name>
    <dbReference type="NCBI Taxonomy" id="1929756"/>
    <lineage>
        <taxon>Eukaryota</taxon>
        <taxon>Fungi</taxon>
        <taxon>Dikarya</taxon>
        <taxon>Basidiomycota</taxon>
        <taxon>Agaricomycotina</taxon>
        <taxon>Agaricomycetes</taxon>
        <taxon>Agaricomycetidae</taxon>
        <taxon>Agaricales</taxon>
        <taxon>Marasmiineae</taxon>
        <taxon>Physalacriaceae</taxon>
        <taxon>Desarmillaria</taxon>
    </lineage>
</organism>
<gene>
    <name evidence="2" type="ORF">EV420DRAFT_1639845</name>
</gene>
<feature type="compositionally biased region" description="Basic residues" evidence="1">
    <location>
        <begin position="65"/>
        <end position="79"/>
    </location>
</feature>
<sequence>MLSFIYDPARFAMTTDASSPPKGSRNIPPSPKLLSPAEAIAEAWKRETEESKARWRRIDEDVRRRYTNPHRKKERKTKL</sequence>
<feature type="region of interest" description="Disordered" evidence="1">
    <location>
        <begin position="12"/>
        <end position="79"/>
    </location>
</feature>
<dbReference type="AlphaFoldDB" id="A0AA39TKS8"/>
<protein>
    <submittedName>
        <fullName evidence="2">Uncharacterized protein</fullName>
    </submittedName>
</protein>
<dbReference type="RefSeq" id="XP_060334239.1">
    <property type="nucleotide sequence ID" value="XM_060477024.1"/>
</dbReference>
<evidence type="ECO:0000313" key="3">
    <source>
        <dbReference type="Proteomes" id="UP001175211"/>
    </source>
</evidence>
<dbReference type="GeneID" id="85360572"/>
<feature type="compositionally biased region" description="Basic and acidic residues" evidence="1">
    <location>
        <begin position="43"/>
        <end position="64"/>
    </location>
</feature>